<evidence type="ECO:0000313" key="3">
    <source>
        <dbReference type="Proteomes" id="UP001487740"/>
    </source>
</evidence>
<dbReference type="AlphaFoldDB" id="A0AAW0U7I5"/>
<organism evidence="2 3">
    <name type="scientific">Scylla paramamosain</name>
    <name type="common">Mud crab</name>
    <dbReference type="NCBI Taxonomy" id="85552"/>
    <lineage>
        <taxon>Eukaryota</taxon>
        <taxon>Metazoa</taxon>
        <taxon>Ecdysozoa</taxon>
        <taxon>Arthropoda</taxon>
        <taxon>Crustacea</taxon>
        <taxon>Multicrustacea</taxon>
        <taxon>Malacostraca</taxon>
        <taxon>Eumalacostraca</taxon>
        <taxon>Eucarida</taxon>
        <taxon>Decapoda</taxon>
        <taxon>Pleocyemata</taxon>
        <taxon>Brachyura</taxon>
        <taxon>Eubrachyura</taxon>
        <taxon>Portunoidea</taxon>
        <taxon>Portunidae</taxon>
        <taxon>Portuninae</taxon>
        <taxon>Scylla</taxon>
    </lineage>
</organism>
<reference evidence="2 3" key="1">
    <citation type="submission" date="2023-03" db="EMBL/GenBank/DDBJ databases">
        <title>High-quality genome of Scylla paramamosain provides insights in environmental adaptation.</title>
        <authorList>
            <person name="Zhang L."/>
        </authorList>
    </citation>
    <scope>NUCLEOTIDE SEQUENCE [LARGE SCALE GENOMIC DNA]</scope>
    <source>
        <strain evidence="2">LZ_2023a</strain>
        <tissue evidence="2">Muscle</tissue>
    </source>
</reference>
<keyword evidence="3" id="KW-1185">Reference proteome</keyword>
<gene>
    <name evidence="2" type="ORF">O3P69_006263</name>
</gene>
<feature type="compositionally biased region" description="Polar residues" evidence="1">
    <location>
        <begin position="95"/>
        <end position="110"/>
    </location>
</feature>
<accession>A0AAW0U7I5</accession>
<comment type="caution">
    <text evidence="2">The sequence shown here is derived from an EMBL/GenBank/DDBJ whole genome shotgun (WGS) entry which is preliminary data.</text>
</comment>
<evidence type="ECO:0000313" key="2">
    <source>
        <dbReference type="EMBL" id="KAK8395471.1"/>
    </source>
</evidence>
<name>A0AAW0U7I5_SCYPA</name>
<protein>
    <submittedName>
        <fullName evidence="2">Uncharacterized protein</fullName>
    </submittedName>
</protein>
<proteinExistence type="predicted"/>
<feature type="region of interest" description="Disordered" evidence="1">
    <location>
        <begin position="71"/>
        <end position="110"/>
    </location>
</feature>
<dbReference type="EMBL" id="JARAKH010000018">
    <property type="protein sequence ID" value="KAK8395471.1"/>
    <property type="molecule type" value="Genomic_DNA"/>
</dbReference>
<evidence type="ECO:0000256" key="1">
    <source>
        <dbReference type="SAM" id="MobiDB-lite"/>
    </source>
</evidence>
<dbReference type="Proteomes" id="UP001487740">
    <property type="component" value="Unassembled WGS sequence"/>
</dbReference>
<sequence>MAMVAGWARKKWDTSLRRKLAVNQMDRRQWWFLVKQRQGMVTQERIPLFKTATGNLVVANQDKAELLAAHFSSRGARPAAPTPHPSKRPDPGSRHLSSVNTRKSPGSDNVSPFLLKHCVEELTRPFTRIFRQRLHNSTWPAHRLRKGRSVSDLFLLLTKA</sequence>